<reference evidence="1" key="1">
    <citation type="submission" date="2020-06" db="EMBL/GenBank/DDBJ databases">
        <authorList>
            <person name="Li T."/>
            <person name="Hu X."/>
            <person name="Zhang T."/>
            <person name="Song X."/>
            <person name="Zhang H."/>
            <person name="Dai N."/>
            <person name="Sheng W."/>
            <person name="Hou X."/>
            <person name="Wei L."/>
        </authorList>
    </citation>
    <scope>NUCLEOTIDE SEQUENCE</scope>
    <source>
        <strain evidence="1">G02</strain>
        <tissue evidence="1">Leaf</tissue>
    </source>
</reference>
<gene>
    <name evidence="1" type="ORF">Sradi_5592500</name>
</gene>
<dbReference type="AlphaFoldDB" id="A0AAW2L0P9"/>
<dbReference type="EMBL" id="JACGWJ010000026">
    <property type="protein sequence ID" value="KAL0311932.1"/>
    <property type="molecule type" value="Genomic_DNA"/>
</dbReference>
<accession>A0AAW2L0P9</accession>
<reference evidence="1" key="2">
    <citation type="journal article" date="2024" name="Plant">
        <title>Genomic evolution and insights into agronomic trait innovations of Sesamum species.</title>
        <authorList>
            <person name="Miao H."/>
            <person name="Wang L."/>
            <person name="Qu L."/>
            <person name="Liu H."/>
            <person name="Sun Y."/>
            <person name="Le M."/>
            <person name="Wang Q."/>
            <person name="Wei S."/>
            <person name="Zheng Y."/>
            <person name="Lin W."/>
            <person name="Duan Y."/>
            <person name="Cao H."/>
            <person name="Xiong S."/>
            <person name="Wang X."/>
            <person name="Wei L."/>
            <person name="Li C."/>
            <person name="Ma Q."/>
            <person name="Ju M."/>
            <person name="Zhao R."/>
            <person name="Li G."/>
            <person name="Mu C."/>
            <person name="Tian Q."/>
            <person name="Mei H."/>
            <person name="Zhang T."/>
            <person name="Gao T."/>
            <person name="Zhang H."/>
        </authorList>
    </citation>
    <scope>NUCLEOTIDE SEQUENCE</scope>
    <source>
        <strain evidence="1">G02</strain>
    </source>
</reference>
<comment type="caution">
    <text evidence="1">The sequence shown here is derived from an EMBL/GenBank/DDBJ whole genome shotgun (WGS) entry which is preliminary data.</text>
</comment>
<sequence length="51" mass="5794">MERGAALGRRREEQPVIEHRVDNAAATLSFSDIREFGISRYGNSAREEDMV</sequence>
<proteinExistence type="predicted"/>
<protein>
    <submittedName>
        <fullName evidence="1">Uncharacterized protein</fullName>
    </submittedName>
</protein>
<name>A0AAW2L0P9_SESRA</name>
<evidence type="ECO:0000313" key="1">
    <source>
        <dbReference type="EMBL" id="KAL0311932.1"/>
    </source>
</evidence>
<organism evidence="1">
    <name type="scientific">Sesamum radiatum</name>
    <name type="common">Black benniseed</name>
    <dbReference type="NCBI Taxonomy" id="300843"/>
    <lineage>
        <taxon>Eukaryota</taxon>
        <taxon>Viridiplantae</taxon>
        <taxon>Streptophyta</taxon>
        <taxon>Embryophyta</taxon>
        <taxon>Tracheophyta</taxon>
        <taxon>Spermatophyta</taxon>
        <taxon>Magnoliopsida</taxon>
        <taxon>eudicotyledons</taxon>
        <taxon>Gunneridae</taxon>
        <taxon>Pentapetalae</taxon>
        <taxon>asterids</taxon>
        <taxon>lamiids</taxon>
        <taxon>Lamiales</taxon>
        <taxon>Pedaliaceae</taxon>
        <taxon>Sesamum</taxon>
    </lineage>
</organism>